<organism evidence="1 2">
    <name type="scientific">Trichinella pseudospiralis</name>
    <name type="common">Parasitic roundworm</name>
    <dbReference type="NCBI Taxonomy" id="6337"/>
    <lineage>
        <taxon>Eukaryota</taxon>
        <taxon>Metazoa</taxon>
        <taxon>Ecdysozoa</taxon>
        <taxon>Nematoda</taxon>
        <taxon>Enoplea</taxon>
        <taxon>Dorylaimia</taxon>
        <taxon>Trichinellida</taxon>
        <taxon>Trichinellidae</taxon>
        <taxon>Trichinella</taxon>
    </lineage>
</organism>
<proteinExistence type="predicted"/>
<protein>
    <submittedName>
        <fullName evidence="1">Uncharacterized protein</fullName>
    </submittedName>
</protein>
<reference evidence="1 2" key="1">
    <citation type="submission" date="2015-01" db="EMBL/GenBank/DDBJ databases">
        <title>Evolution of Trichinella species and genotypes.</title>
        <authorList>
            <person name="Korhonen P.K."/>
            <person name="Edoardo P."/>
            <person name="Giuseppe L.R."/>
            <person name="Gasser R.B."/>
        </authorList>
    </citation>
    <scope>NUCLEOTIDE SEQUENCE [LARGE SCALE GENOMIC DNA]</scope>
    <source>
        <strain evidence="1">ISS470</strain>
    </source>
</reference>
<gene>
    <name evidence="1" type="ORF">T4D_8018</name>
</gene>
<comment type="caution">
    <text evidence="1">The sequence shown here is derived from an EMBL/GenBank/DDBJ whole genome shotgun (WGS) entry which is preliminary data.</text>
</comment>
<dbReference type="EMBL" id="JYDT01000021">
    <property type="protein sequence ID" value="KRY90435.1"/>
    <property type="molecule type" value="Genomic_DNA"/>
</dbReference>
<keyword evidence="2" id="KW-1185">Reference proteome</keyword>
<sequence>MPSDFNMLQLNLKNELRQSNFGIFYAKLCAYFPQRCFRFDGANENFSKLFSPPVNARVRLSPAIFDKLLSTSFRKVEHHHHYLHF</sequence>
<name>A0A0V1FYS8_TRIPS</name>
<accession>A0A0V1FYS8</accession>
<evidence type="ECO:0000313" key="1">
    <source>
        <dbReference type="EMBL" id="KRY90435.1"/>
    </source>
</evidence>
<dbReference type="AlphaFoldDB" id="A0A0V1FYS8"/>
<dbReference type="OrthoDB" id="10475170at2759"/>
<evidence type="ECO:0000313" key="2">
    <source>
        <dbReference type="Proteomes" id="UP000054995"/>
    </source>
</evidence>
<dbReference type="Proteomes" id="UP000054995">
    <property type="component" value="Unassembled WGS sequence"/>
</dbReference>